<evidence type="ECO:0000256" key="2">
    <source>
        <dbReference type="ARBA" id="ARBA00022517"/>
    </source>
</evidence>
<dbReference type="Gene3D" id="3.40.50.300">
    <property type="entry name" value="P-loop containing nucleotide triphosphate hydrolases"/>
    <property type="match status" value="1"/>
</dbReference>
<feature type="binding site" evidence="10">
    <location>
        <position position="289"/>
    </location>
    <ligand>
        <name>Zn(2+)</name>
        <dbReference type="ChEBI" id="CHEBI:29105"/>
    </ligand>
</feature>
<dbReference type="CDD" id="cd01854">
    <property type="entry name" value="YjeQ_EngC"/>
    <property type="match status" value="1"/>
</dbReference>
<dbReference type="Pfam" id="PF03193">
    <property type="entry name" value="RsgA_GTPase"/>
    <property type="match status" value="1"/>
</dbReference>
<evidence type="ECO:0000256" key="7">
    <source>
        <dbReference type="ARBA" id="ARBA00022833"/>
    </source>
</evidence>
<keyword evidence="3 10" id="KW-0479">Metal-binding</keyword>
<evidence type="ECO:0000256" key="1">
    <source>
        <dbReference type="ARBA" id="ARBA00022490"/>
    </source>
</evidence>
<dbReference type="PANTHER" id="PTHR32120">
    <property type="entry name" value="SMALL RIBOSOMAL SUBUNIT BIOGENESIS GTPASE RSGA"/>
    <property type="match status" value="1"/>
</dbReference>
<keyword evidence="1 10" id="KW-0963">Cytoplasm</keyword>
<name>A0A841HH14_9GAMM</name>
<dbReference type="Proteomes" id="UP000588068">
    <property type="component" value="Unassembled WGS sequence"/>
</dbReference>
<evidence type="ECO:0000259" key="12">
    <source>
        <dbReference type="PROSITE" id="PS51721"/>
    </source>
</evidence>
<keyword evidence="8 10" id="KW-0694">RNA-binding</keyword>
<evidence type="ECO:0000259" key="11">
    <source>
        <dbReference type="PROSITE" id="PS50936"/>
    </source>
</evidence>
<evidence type="ECO:0000313" key="13">
    <source>
        <dbReference type="EMBL" id="MBB6091375.1"/>
    </source>
</evidence>
<protein>
    <recommendedName>
        <fullName evidence="10">Small ribosomal subunit biogenesis GTPase RsgA</fullName>
        <ecNumber evidence="10">3.6.1.-</ecNumber>
    </recommendedName>
</protein>
<dbReference type="PANTHER" id="PTHR32120:SF10">
    <property type="entry name" value="SMALL RIBOSOMAL SUBUNIT BIOGENESIS GTPASE RSGA"/>
    <property type="match status" value="1"/>
</dbReference>
<evidence type="ECO:0000256" key="6">
    <source>
        <dbReference type="ARBA" id="ARBA00022801"/>
    </source>
</evidence>
<keyword evidence="2 10" id="KW-0690">Ribosome biogenesis</keyword>
<feature type="binding site" evidence="10">
    <location>
        <begin position="151"/>
        <end position="154"/>
    </location>
    <ligand>
        <name>GTP</name>
        <dbReference type="ChEBI" id="CHEBI:37565"/>
    </ligand>
</feature>
<evidence type="ECO:0000256" key="5">
    <source>
        <dbReference type="ARBA" id="ARBA00022741"/>
    </source>
</evidence>
<comment type="cofactor">
    <cofactor evidence="10">
        <name>Zn(2+)</name>
        <dbReference type="ChEBI" id="CHEBI:29105"/>
    </cofactor>
    <text evidence="10">Binds 1 zinc ion per subunit.</text>
</comment>
<dbReference type="GO" id="GO:0042274">
    <property type="term" value="P:ribosomal small subunit biogenesis"/>
    <property type="evidence" value="ECO:0007669"/>
    <property type="project" value="UniProtKB-UniRule"/>
</dbReference>
<keyword evidence="14" id="KW-1185">Reference proteome</keyword>
<organism evidence="13 14">
    <name type="scientific">Povalibacter uvarum</name>
    <dbReference type="NCBI Taxonomy" id="732238"/>
    <lineage>
        <taxon>Bacteria</taxon>
        <taxon>Pseudomonadati</taxon>
        <taxon>Pseudomonadota</taxon>
        <taxon>Gammaproteobacteria</taxon>
        <taxon>Steroidobacterales</taxon>
        <taxon>Steroidobacteraceae</taxon>
        <taxon>Povalibacter</taxon>
    </lineage>
</organism>
<comment type="subunit">
    <text evidence="10">Monomer. Associates with 30S ribosomal subunit, binds 16S rRNA.</text>
</comment>
<feature type="domain" description="CP-type G" evidence="12">
    <location>
        <begin position="104"/>
        <end position="261"/>
    </location>
</feature>
<comment type="function">
    <text evidence="10">One of several proteins that assist in the late maturation steps of the functional core of the 30S ribosomal subunit. Helps release RbfA from mature subunits. May play a role in the assembly of ribosomal proteins into the subunit. Circularly permuted GTPase that catalyzes slow GTP hydrolysis, GTPase activity is stimulated by the 30S ribosomal subunit.</text>
</comment>
<dbReference type="GO" id="GO:0005525">
    <property type="term" value="F:GTP binding"/>
    <property type="evidence" value="ECO:0007669"/>
    <property type="project" value="UniProtKB-UniRule"/>
</dbReference>
<keyword evidence="5 10" id="KW-0547">Nucleotide-binding</keyword>
<reference evidence="13 14" key="1">
    <citation type="submission" date="2020-08" db="EMBL/GenBank/DDBJ databases">
        <title>Genomic Encyclopedia of Type Strains, Phase IV (KMG-IV): sequencing the most valuable type-strain genomes for metagenomic binning, comparative biology and taxonomic classification.</title>
        <authorList>
            <person name="Goeker M."/>
        </authorList>
    </citation>
    <scope>NUCLEOTIDE SEQUENCE [LARGE SCALE GENOMIC DNA]</scope>
    <source>
        <strain evidence="13 14">DSM 26723</strain>
    </source>
</reference>
<feature type="binding site" evidence="10">
    <location>
        <position position="297"/>
    </location>
    <ligand>
        <name>Zn(2+)</name>
        <dbReference type="ChEBI" id="CHEBI:29105"/>
    </ligand>
</feature>
<evidence type="ECO:0000256" key="9">
    <source>
        <dbReference type="ARBA" id="ARBA00023134"/>
    </source>
</evidence>
<dbReference type="SUPFAM" id="SSF52540">
    <property type="entry name" value="P-loop containing nucleoside triphosphate hydrolases"/>
    <property type="match status" value="1"/>
</dbReference>
<dbReference type="PROSITE" id="PS51721">
    <property type="entry name" value="G_CP"/>
    <property type="match status" value="1"/>
</dbReference>
<dbReference type="InterPro" id="IPR027417">
    <property type="entry name" value="P-loop_NTPase"/>
</dbReference>
<dbReference type="EC" id="3.6.1.-" evidence="10"/>
<keyword evidence="4 10" id="KW-0699">rRNA-binding</keyword>
<dbReference type="InterPro" id="IPR010914">
    <property type="entry name" value="RsgA_GTPase_dom"/>
</dbReference>
<gene>
    <name evidence="10" type="primary">rsgA</name>
    <name evidence="13" type="ORF">HNQ60_000221</name>
</gene>
<evidence type="ECO:0000256" key="10">
    <source>
        <dbReference type="HAMAP-Rule" id="MF_01820"/>
    </source>
</evidence>
<dbReference type="GO" id="GO:0005737">
    <property type="term" value="C:cytoplasm"/>
    <property type="evidence" value="ECO:0007669"/>
    <property type="project" value="UniProtKB-SubCell"/>
</dbReference>
<feature type="binding site" evidence="10">
    <location>
        <begin position="203"/>
        <end position="211"/>
    </location>
    <ligand>
        <name>GTP</name>
        <dbReference type="ChEBI" id="CHEBI:37565"/>
    </ligand>
</feature>
<proteinExistence type="inferred from homology"/>
<sequence>MTSNHGAAGPSLSQLGWRPFYAQQLTLQDLEAGFPARVASVHRSRIDVLHEGGDASVTLPGSLLADGSASVTVGDWVLVESGTDRMLRLLERASLIARIAAGSQHEMQPIAANLDTLLIVSSCNADFNLSRLERYLSVALDARVEPVILLTKADLCDDPREYLDQVAQVARNVAAIALNALGDETPKRLAPWLGAGQSVAFVGSSGVGKSTLVNTLTLSAQQATAGIREDDARGRHTTTARNLIAMPGGAWLIDTPGMRELKIGAVESGVSAVFDDVEALASACRYRDCSHEGDEGCALQAALERGEIDERRVTSYLKLQREAANAARTTRERRERERFFGRQYKAVQDQQRKEKQGR</sequence>
<keyword evidence="6 10" id="KW-0378">Hydrolase</keyword>
<dbReference type="InterPro" id="IPR030378">
    <property type="entry name" value="G_CP_dom"/>
</dbReference>
<feature type="binding site" evidence="10">
    <location>
        <position position="284"/>
    </location>
    <ligand>
        <name>Zn(2+)</name>
        <dbReference type="ChEBI" id="CHEBI:29105"/>
    </ligand>
</feature>
<evidence type="ECO:0000313" key="14">
    <source>
        <dbReference type="Proteomes" id="UP000588068"/>
    </source>
</evidence>
<comment type="caution">
    <text evidence="13">The sequence shown here is derived from an EMBL/GenBank/DDBJ whole genome shotgun (WGS) entry which is preliminary data.</text>
</comment>
<dbReference type="InterPro" id="IPR004881">
    <property type="entry name" value="Ribosome_biogen_GTPase_RsgA"/>
</dbReference>
<dbReference type="AlphaFoldDB" id="A0A841HH14"/>
<dbReference type="NCBIfam" id="TIGR00157">
    <property type="entry name" value="ribosome small subunit-dependent GTPase A"/>
    <property type="match status" value="1"/>
</dbReference>
<keyword evidence="7 10" id="KW-0862">Zinc</keyword>
<accession>A0A841HH14</accession>
<feature type="domain" description="EngC GTPase" evidence="11">
    <location>
        <begin position="112"/>
        <end position="259"/>
    </location>
</feature>
<dbReference type="HAMAP" id="MF_01820">
    <property type="entry name" value="GTPase_RsgA"/>
    <property type="match status" value="1"/>
</dbReference>
<dbReference type="PROSITE" id="PS50936">
    <property type="entry name" value="ENGC_GTPASE"/>
    <property type="match status" value="1"/>
</dbReference>
<dbReference type="GO" id="GO:0046872">
    <property type="term" value="F:metal ion binding"/>
    <property type="evidence" value="ECO:0007669"/>
    <property type="project" value="UniProtKB-KW"/>
</dbReference>
<feature type="binding site" evidence="10">
    <location>
        <position position="291"/>
    </location>
    <ligand>
        <name>Zn(2+)</name>
        <dbReference type="ChEBI" id="CHEBI:29105"/>
    </ligand>
</feature>
<evidence type="ECO:0000256" key="3">
    <source>
        <dbReference type="ARBA" id="ARBA00022723"/>
    </source>
</evidence>
<comment type="subcellular location">
    <subcellularLocation>
        <location evidence="10">Cytoplasm</location>
    </subcellularLocation>
</comment>
<evidence type="ECO:0000256" key="4">
    <source>
        <dbReference type="ARBA" id="ARBA00022730"/>
    </source>
</evidence>
<dbReference type="GO" id="GO:0003924">
    <property type="term" value="F:GTPase activity"/>
    <property type="evidence" value="ECO:0007669"/>
    <property type="project" value="UniProtKB-UniRule"/>
</dbReference>
<dbReference type="EMBL" id="JACHHZ010000001">
    <property type="protein sequence ID" value="MBB6091375.1"/>
    <property type="molecule type" value="Genomic_DNA"/>
</dbReference>
<evidence type="ECO:0000256" key="8">
    <source>
        <dbReference type="ARBA" id="ARBA00022884"/>
    </source>
</evidence>
<keyword evidence="9 10" id="KW-0342">GTP-binding</keyword>
<dbReference type="GO" id="GO:0019843">
    <property type="term" value="F:rRNA binding"/>
    <property type="evidence" value="ECO:0007669"/>
    <property type="project" value="UniProtKB-KW"/>
</dbReference>
<comment type="similarity">
    <text evidence="10">Belongs to the TRAFAC class YlqF/YawG GTPase family. RsgA subfamily.</text>
</comment>
<dbReference type="Gene3D" id="1.10.40.50">
    <property type="entry name" value="Probable gtpase engc, domain 3"/>
    <property type="match status" value="1"/>
</dbReference>
<dbReference type="RefSeq" id="WP_184329178.1">
    <property type="nucleotide sequence ID" value="NZ_JACHHZ010000001.1"/>
</dbReference>